<reference evidence="4" key="1">
    <citation type="journal article" date="2013" name="Ind. Biotechnol.">
        <title>Comparative genomics analysis of Trichoderma reesei strains.</title>
        <authorList>
            <person name="Koike H."/>
            <person name="Aerts A."/>
            <person name="LaButti K."/>
            <person name="Grigoriev I.V."/>
            <person name="Baker S.E."/>
        </authorList>
    </citation>
    <scope>NUCLEOTIDE SEQUENCE [LARGE SCALE GENOMIC DNA]</scope>
    <source>
        <strain evidence="4">ATCC 56765 / BCRC 32924 / NRRL 11460 / Rut C-30</strain>
    </source>
</reference>
<evidence type="ECO:0000256" key="1">
    <source>
        <dbReference type="SAM" id="MobiDB-lite"/>
    </source>
</evidence>
<evidence type="ECO:0000256" key="2">
    <source>
        <dbReference type="SAM" id="SignalP"/>
    </source>
</evidence>
<dbReference type="Proteomes" id="UP000024376">
    <property type="component" value="Unassembled WGS sequence"/>
</dbReference>
<sequence length="314" mass="34264">MVMLFQPVILRPGLLMAASIVVSKDSPSSRPSWLQQSIDAIIVARRRLKRKLCRTAQPQQTCEVTCASATKPVHPHPHTQLVKRRRMTAAADGTVAAAQLANHARTWKPQICGCKSRMAGSSSGQAPWQIDRRGWANGDDGRAREDSNWPCRLPGNFWHESNGKVLLMLLLVRPQQAAYLQLVVRVETKLQSSVIPHIPASMERRSCGARLGQHPTSAWQALKRQSLCDCIVQAKEVGSLSLGSHRYSASPVTACGHSAFLRCSLELHLRGCPEEKSRSAVAHALTGIPAPPPLPTPANMSPPADGFSSPHFIN</sequence>
<protein>
    <submittedName>
        <fullName evidence="3">Uncharacterized protein</fullName>
    </submittedName>
</protein>
<dbReference type="AlphaFoldDB" id="A0A024RY32"/>
<keyword evidence="2" id="KW-0732">Signal</keyword>
<dbReference type="OrthoDB" id="10445049at2759"/>
<proteinExistence type="predicted"/>
<name>A0A024RY32_HYPJR</name>
<dbReference type="HOGENOM" id="CLU_885835_0_0_1"/>
<accession>A0A024RY32</accession>
<feature type="chain" id="PRO_5001536757" evidence="2">
    <location>
        <begin position="18"/>
        <end position="314"/>
    </location>
</feature>
<feature type="region of interest" description="Disordered" evidence="1">
    <location>
        <begin position="292"/>
        <end position="314"/>
    </location>
</feature>
<dbReference type="KEGG" id="trr:M419DRAFT_93185"/>
<dbReference type="EMBL" id="KI911185">
    <property type="protein sequence ID" value="ETR96841.1"/>
    <property type="molecule type" value="Genomic_DNA"/>
</dbReference>
<feature type="signal peptide" evidence="2">
    <location>
        <begin position="1"/>
        <end position="17"/>
    </location>
</feature>
<gene>
    <name evidence="3" type="ORF">M419DRAFT_93185</name>
</gene>
<organism evidence="3 4">
    <name type="scientific">Hypocrea jecorina (strain ATCC 56765 / BCRC 32924 / NRRL 11460 / Rut C-30)</name>
    <name type="common">Trichoderma reesei</name>
    <dbReference type="NCBI Taxonomy" id="1344414"/>
    <lineage>
        <taxon>Eukaryota</taxon>
        <taxon>Fungi</taxon>
        <taxon>Dikarya</taxon>
        <taxon>Ascomycota</taxon>
        <taxon>Pezizomycotina</taxon>
        <taxon>Sordariomycetes</taxon>
        <taxon>Hypocreomycetidae</taxon>
        <taxon>Hypocreales</taxon>
        <taxon>Hypocreaceae</taxon>
        <taxon>Trichoderma</taxon>
    </lineage>
</organism>
<evidence type="ECO:0000313" key="4">
    <source>
        <dbReference type="Proteomes" id="UP000024376"/>
    </source>
</evidence>
<evidence type="ECO:0000313" key="3">
    <source>
        <dbReference type="EMBL" id="ETR96841.1"/>
    </source>
</evidence>